<protein>
    <submittedName>
        <fullName evidence="1">Uncharacterized protein</fullName>
    </submittedName>
</protein>
<comment type="caution">
    <text evidence="1">The sequence shown here is derived from an EMBL/GenBank/DDBJ whole genome shotgun (WGS) entry which is preliminary data.</text>
</comment>
<keyword evidence="2" id="KW-1185">Reference proteome</keyword>
<dbReference type="Proteomes" id="UP001232445">
    <property type="component" value="Unassembled WGS sequence"/>
</dbReference>
<sequence length="100" mass="11685">MLPLMTRVLIQSDVLNLGLPVGKEAYIIAYNRHVDVAYRYLIRVPAVQKDFWVVEQDIRPLKESETVEDYSQAAEDVLIDVALQTRQFDIIKQLKWKKPK</sequence>
<accession>A0ABU0CXN8</accession>
<dbReference type="EMBL" id="JAUSUQ010000023">
    <property type="protein sequence ID" value="MDQ0340905.1"/>
    <property type="molecule type" value="Genomic_DNA"/>
</dbReference>
<proteinExistence type="predicted"/>
<evidence type="ECO:0000313" key="2">
    <source>
        <dbReference type="Proteomes" id="UP001232445"/>
    </source>
</evidence>
<organism evidence="1 2">
    <name type="scientific">Caldalkalibacillus uzonensis</name>
    <dbReference type="NCBI Taxonomy" id="353224"/>
    <lineage>
        <taxon>Bacteria</taxon>
        <taxon>Bacillati</taxon>
        <taxon>Bacillota</taxon>
        <taxon>Bacilli</taxon>
        <taxon>Bacillales</taxon>
        <taxon>Bacillaceae</taxon>
        <taxon>Caldalkalibacillus</taxon>
    </lineage>
</organism>
<gene>
    <name evidence="1" type="ORF">J2S00_003745</name>
</gene>
<evidence type="ECO:0000313" key="1">
    <source>
        <dbReference type="EMBL" id="MDQ0340905.1"/>
    </source>
</evidence>
<name>A0ABU0CXN8_9BACI</name>
<dbReference type="RefSeq" id="WP_307343342.1">
    <property type="nucleotide sequence ID" value="NZ_JAUSUQ010000023.1"/>
</dbReference>
<reference evidence="1 2" key="1">
    <citation type="submission" date="2023-07" db="EMBL/GenBank/DDBJ databases">
        <title>Genomic Encyclopedia of Type Strains, Phase IV (KMG-IV): sequencing the most valuable type-strain genomes for metagenomic binning, comparative biology and taxonomic classification.</title>
        <authorList>
            <person name="Goeker M."/>
        </authorList>
    </citation>
    <scope>NUCLEOTIDE SEQUENCE [LARGE SCALE GENOMIC DNA]</scope>
    <source>
        <strain evidence="1 2">DSM 17740</strain>
    </source>
</reference>